<evidence type="ECO:0008006" key="4">
    <source>
        <dbReference type="Google" id="ProtNLM"/>
    </source>
</evidence>
<organism evidence="2 3">
    <name type="scientific">Desulfotomaculum nigrificans (strain DSM 14880 / VKM B-2319 / CO-1-SRB)</name>
    <name type="common">Desulfotomaculum carboxydivorans</name>
    <dbReference type="NCBI Taxonomy" id="868595"/>
    <lineage>
        <taxon>Bacteria</taxon>
        <taxon>Bacillati</taxon>
        <taxon>Bacillota</taxon>
        <taxon>Clostridia</taxon>
        <taxon>Eubacteriales</taxon>
        <taxon>Desulfotomaculaceae</taxon>
        <taxon>Desulfotomaculum</taxon>
    </lineage>
</organism>
<dbReference type="Proteomes" id="UP000009226">
    <property type="component" value="Chromosome"/>
</dbReference>
<name>F6B750_DESCC</name>
<proteinExistence type="predicted"/>
<evidence type="ECO:0000313" key="3">
    <source>
        <dbReference type="Proteomes" id="UP000009226"/>
    </source>
</evidence>
<dbReference type="RefSeq" id="WP_013810285.1">
    <property type="nucleotide sequence ID" value="NC_015565.1"/>
</dbReference>
<dbReference type="eggNOG" id="COG1746">
    <property type="taxonomic scope" value="Bacteria"/>
</dbReference>
<dbReference type="Pfam" id="PF18144">
    <property type="entry name" value="SMODS"/>
    <property type="match status" value="1"/>
</dbReference>
<keyword evidence="3" id="KW-1185">Reference proteome</keyword>
<accession>F6B750</accession>
<keyword evidence="1" id="KW-0051">Antiviral defense</keyword>
<reference evidence="2" key="1">
    <citation type="submission" date="2011-05" db="EMBL/GenBank/DDBJ databases">
        <title>Complete sequence of Desulfotomaculum carboxydivorans CO-1-SRB.</title>
        <authorList>
            <consortium name="US DOE Joint Genome Institute"/>
            <person name="Lucas S."/>
            <person name="Han J."/>
            <person name="Lapidus A."/>
            <person name="Cheng J.-F."/>
            <person name="Goodwin L."/>
            <person name="Pitluck S."/>
            <person name="Peters L."/>
            <person name="Mikhailova N."/>
            <person name="Lu M."/>
            <person name="Han C."/>
            <person name="Tapia R."/>
            <person name="Land M."/>
            <person name="Hauser L."/>
            <person name="Kyrpides N."/>
            <person name="Ivanova N."/>
            <person name="Pagani I."/>
            <person name="Stams A."/>
            <person name="Plugge C."/>
            <person name="Muyzer G."/>
            <person name="Kuever J."/>
            <person name="Parshina S."/>
            <person name="Ivanova A."/>
            <person name="Nazina T."/>
            <person name="Woyke T."/>
        </authorList>
    </citation>
    <scope>NUCLEOTIDE SEQUENCE [LARGE SCALE GENOMIC DNA]</scope>
    <source>
        <strain evidence="2">CO-1-SRB</strain>
    </source>
</reference>
<dbReference type="GO" id="GO:0016779">
    <property type="term" value="F:nucleotidyltransferase activity"/>
    <property type="evidence" value="ECO:0007669"/>
    <property type="project" value="InterPro"/>
</dbReference>
<dbReference type="GO" id="GO:0051607">
    <property type="term" value="P:defense response to virus"/>
    <property type="evidence" value="ECO:0007669"/>
    <property type="project" value="UniProtKB-KW"/>
</dbReference>
<dbReference type="InterPro" id="IPR006116">
    <property type="entry name" value="NT_2-5OAS_ClassI-CCAase"/>
</dbReference>
<dbReference type="InterPro" id="IPR043519">
    <property type="entry name" value="NT_sf"/>
</dbReference>
<dbReference type="Gene3D" id="3.30.460.10">
    <property type="entry name" value="Beta Polymerase, domain 2"/>
    <property type="match status" value="1"/>
</dbReference>
<evidence type="ECO:0000256" key="1">
    <source>
        <dbReference type="ARBA" id="ARBA00023118"/>
    </source>
</evidence>
<dbReference type="KEGG" id="dca:Desca_1627"/>
<sequence>MSISDKFSTLIDNLKITNGDTISSRYKAITKRLNTDFWNSSSEISHSRYVGSVGRGTAIRGVSDVDMVMELPSDVYWQHDAYKSNGQSALLQAVKCPLAHKYLYSHGVSFHNQPAGIYLSPPSKVLKS</sequence>
<protein>
    <recommendedName>
        <fullName evidence="4">Nucleotidyltransferase</fullName>
    </recommendedName>
</protein>
<dbReference type="EMBL" id="CP002736">
    <property type="protein sequence ID" value="AEF94475.1"/>
    <property type="molecule type" value="Genomic_DNA"/>
</dbReference>
<gene>
    <name evidence="2" type="ordered locus">Desca_1627</name>
</gene>
<evidence type="ECO:0000313" key="2">
    <source>
        <dbReference type="EMBL" id="AEF94475.1"/>
    </source>
</evidence>
<dbReference type="STRING" id="868595.Desca_1627"/>
<dbReference type="PROSITE" id="PS50152">
    <property type="entry name" value="25A_SYNTH_3"/>
    <property type="match status" value="1"/>
</dbReference>
<dbReference type="HOGENOM" id="CLU_1956025_0_0_9"/>
<dbReference type="SUPFAM" id="SSF81301">
    <property type="entry name" value="Nucleotidyltransferase"/>
    <property type="match status" value="1"/>
</dbReference>
<dbReference type="CDD" id="cd05400">
    <property type="entry name" value="NT_2-5OAS_ClassI-CCAase"/>
    <property type="match status" value="1"/>
</dbReference>
<dbReference type="AlphaFoldDB" id="F6B750"/>